<dbReference type="RefSeq" id="WP_133726216.1">
    <property type="nucleotide sequence ID" value="NZ_SOAN01000005.1"/>
</dbReference>
<evidence type="ECO:0000256" key="5">
    <source>
        <dbReference type="ARBA" id="ARBA00022989"/>
    </source>
</evidence>
<evidence type="ECO:0000256" key="3">
    <source>
        <dbReference type="ARBA" id="ARBA00022679"/>
    </source>
</evidence>
<keyword evidence="5 7" id="KW-1133">Transmembrane helix</keyword>
<proteinExistence type="inferred from homology"/>
<feature type="transmembrane region" description="Helical" evidence="7">
    <location>
        <begin position="80"/>
        <end position="98"/>
    </location>
</feature>
<evidence type="ECO:0000256" key="1">
    <source>
        <dbReference type="ARBA" id="ARBA00007150"/>
    </source>
</evidence>
<reference evidence="9 10" key="1">
    <citation type="submission" date="2019-03" db="EMBL/GenBank/DDBJ databases">
        <title>Genomic Encyclopedia of Type Strains, Phase III (KMG-III): the genomes of soil and plant-associated and newly described type strains.</title>
        <authorList>
            <person name="Whitman W."/>
        </authorList>
    </citation>
    <scope>NUCLEOTIDE SEQUENCE [LARGE SCALE GENOMIC DNA]</scope>
    <source>
        <strain evidence="9 10">DSM 27373</strain>
    </source>
</reference>
<dbReference type="AlphaFoldDB" id="A0A4V3ECB5"/>
<evidence type="ECO:0000256" key="2">
    <source>
        <dbReference type="ARBA" id="ARBA00022475"/>
    </source>
</evidence>
<dbReference type="Pfam" id="PF01790">
    <property type="entry name" value="LGT"/>
    <property type="match status" value="1"/>
</dbReference>
<dbReference type="PROSITE" id="PS01311">
    <property type="entry name" value="LGT"/>
    <property type="match status" value="1"/>
</dbReference>
<feature type="transmembrane region" description="Helical" evidence="7">
    <location>
        <begin position="146"/>
        <end position="164"/>
    </location>
</feature>
<dbReference type="InterPro" id="IPR001640">
    <property type="entry name" value="Lgt"/>
</dbReference>
<dbReference type="EMBL" id="SOAN01000005">
    <property type="protein sequence ID" value="TDS85812.1"/>
    <property type="molecule type" value="Genomic_DNA"/>
</dbReference>
<dbReference type="EC" id="2.5.1.145" evidence="7"/>
<protein>
    <recommendedName>
        <fullName evidence="7">Phosphatidylglycerol--prolipoprotein diacylglyceryl transferase</fullName>
        <ecNumber evidence="7">2.5.1.145</ecNumber>
    </recommendedName>
</protein>
<feature type="transmembrane region" description="Helical" evidence="7">
    <location>
        <begin position="279"/>
        <end position="297"/>
    </location>
</feature>
<feature type="transmembrane region" description="Helical" evidence="7">
    <location>
        <begin position="47"/>
        <end position="68"/>
    </location>
</feature>
<dbReference type="UniPathway" id="UPA00664"/>
<feature type="binding site" evidence="7">
    <location>
        <position position="165"/>
    </location>
    <ligand>
        <name>a 1,2-diacyl-sn-glycero-3-phospho-(1'-sn-glycerol)</name>
        <dbReference type="ChEBI" id="CHEBI:64716"/>
    </ligand>
</feature>
<dbReference type="GO" id="GO:0005886">
    <property type="term" value="C:plasma membrane"/>
    <property type="evidence" value="ECO:0007669"/>
    <property type="project" value="UniProtKB-SubCell"/>
</dbReference>
<comment type="function">
    <text evidence="7">Catalyzes the transfer of the diacylglyceryl group from phosphatidylglycerol to the sulfhydryl group of the N-terminal cysteine of a prolipoprotein, the first step in the formation of mature lipoproteins.</text>
</comment>
<sequence>MFNTSTPVGALQAAAEATASATAQISAAFPSPPTDGIDLVGPLRIGFYGLAIGLGILVAYFVSSRLWKSRGGSPENVFDALIWAVLLGIVGGRLYHVITSPDAYFGEDGDLSLIPQVWLGGLGIVGAVALGAVGVWFACRRYGMKFGAFADVIVPGVILAQAIGRWGNYFNQELYGAPTNLPWGLAIDTTQRHQAPPLGASESTLYHPTFLYESIWNLIGFFLLIALYRRFAVKQGLIAWTYVAYYSLGRFWIESLRIDEINKSTQWINIFGLEWRLNMWMSVFLFVLALGMLIWLWTRRPRTDAALAEELEIYRPGQGPRGSEDHAAMAARSESGDTALVPAGAQQTPSQGVAQTGEPASPTAGNHAGDHAGDEAGDHAGDAPGTAGDSAASETGGSAGSAGQNIESGEESAGPDETNSPKS</sequence>
<feature type="region of interest" description="Disordered" evidence="8">
    <location>
        <begin position="315"/>
        <end position="423"/>
    </location>
</feature>
<name>A0A4V3ECB5_9MICC</name>
<organism evidence="9 10">
    <name type="scientific">Nesterenkonia aurantiaca</name>
    <dbReference type="NCBI Taxonomy" id="1436010"/>
    <lineage>
        <taxon>Bacteria</taxon>
        <taxon>Bacillati</taxon>
        <taxon>Actinomycetota</taxon>
        <taxon>Actinomycetes</taxon>
        <taxon>Micrococcales</taxon>
        <taxon>Micrococcaceae</taxon>
        <taxon>Nesterenkonia</taxon>
    </lineage>
</organism>
<comment type="pathway">
    <text evidence="7">Protein modification; lipoprotein biosynthesis (diacylglyceryl transfer).</text>
</comment>
<comment type="caution">
    <text evidence="9">The sequence shown here is derived from an EMBL/GenBank/DDBJ whole genome shotgun (WGS) entry which is preliminary data.</text>
</comment>
<feature type="transmembrane region" description="Helical" evidence="7">
    <location>
        <begin position="118"/>
        <end position="139"/>
    </location>
</feature>
<keyword evidence="2 7" id="KW-1003">Cell membrane</keyword>
<evidence type="ECO:0000256" key="6">
    <source>
        <dbReference type="ARBA" id="ARBA00023136"/>
    </source>
</evidence>
<dbReference type="GO" id="GO:0042158">
    <property type="term" value="P:lipoprotein biosynthetic process"/>
    <property type="evidence" value="ECO:0007669"/>
    <property type="project" value="UniProtKB-UniRule"/>
</dbReference>
<dbReference type="PANTHER" id="PTHR30589:SF0">
    <property type="entry name" value="PHOSPHATIDYLGLYCEROL--PROLIPOPROTEIN DIACYLGLYCERYL TRANSFERASE"/>
    <property type="match status" value="1"/>
</dbReference>
<gene>
    <name evidence="7" type="primary">lgt</name>
    <name evidence="9" type="ORF">EV640_105160</name>
</gene>
<keyword evidence="6 7" id="KW-0472">Membrane</keyword>
<keyword evidence="3 7" id="KW-0808">Transferase</keyword>
<feature type="transmembrane region" description="Helical" evidence="7">
    <location>
        <begin position="235"/>
        <end position="253"/>
    </location>
</feature>
<feature type="compositionally biased region" description="Polar residues" evidence="8">
    <location>
        <begin position="345"/>
        <end position="354"/>
    </location>
</feature>
<feature type="compositionally biased region" description="Low complexity" evidence="8">
    <location>
        <begin position="382"/>
        <end position="396"/>
    </location>
</feature>
<dbReference type="Proteomes" id="UP000294506">
    <property type="component" value="Unassembled WGS sequence"/>
</dbReference>
<keyword evidence="9" id="KW-0449">Lipoprotein</keyword>
<keyword evidence="10" id="KW-1185">Reference proteome</keyword>
<dbReference type="GO" id="GO:0008961">
    <property type="term" value="F:phosphatidylglycerol-prolipoprotein diacylglyceryl transferase activity"/>
    <property type="evidence" value="ECO:0007669"/>
    <property type="project" value="UniProtKB-UniRule"/>
</dbReference>
<dbReference type="PANTHER" id="PTHR30589">
    <property type="entry name" value="PROLIPOPROTEIN DIACYLGLYCERYL TRANSFERASE"/>
    <property type="match status" value="1"/>
</dbReference>
<comment type="similarity">
    <text evidence="1 7">Belongs to the Lgt family.</text>
</comment>
<accession>A0A4V3ECB5</accession>
<evidence type="ECO:0000256" key="8">
    <source>
        <dbReference type="SAM" id="MobiDB-lite"/>
    </source>
</evidence>
<feature type="compositionally biased region" description="Basic and acidic residues" evidence="8">
    <location>
        <begin position="368"/>
        <end position="381"/>
    </location>
</feature>
<feature type="transmembrane region" description="Helical" evidence="7">
    <location>
        <begin position="210"/>
        <end position="228"/>
    </location>
</feature>
<evidence type="ECO:0000313" key="10">
    <source>
        <dbReference type="Proteomes" id="UP000294506"/>
    </source>
</evidence>
<dbReference type="HAMAP" id="MF_01147">
    <property type="entry name" value="Lgt"/>
    <property type="match status" value="1"/>
</dbReference>
<evidence type="ECO:0000256" key="7">
    <source>
        <dbReference type="HAMAP-Rule" id="MF_01147"/>
    </source>
</evidence>
<dbReference type="NCBIfam" id="TIGR00544">
    <property type="entry name" value="lgt"/>
    <property type="match status" value="1"/>
</dbReference>
<keyword evidence="4 7" id="KW-0812">Transmembrane</keyword>
<evidence type="ECO:0000256" key="4">
    <source>
        <dbReference type="ARBA" id="ARBA00022692"/>
    </source>
</evidence>
<comment type="catalytic activity">
    <reaction evidence="7">
        <text>L-cysteinyl-[prolipoprotein] + a 1,2-diacyl-sn-glycero-3-phospho-(1'-sn-glycerol) = an S-1,2-diacyl-sn-glyceryl-L-cysteinyl-[prolipoprotein] + sn-glycerol 1-phosphate + H(+)</text>
        <dbReference type="Rhea" id="RHEA:56712"/>
        <dbReference type="Rhea" id="RHEA-COMP:14679"/>
        <dbReference type="Rhea" id="RHEA-COMP:14680"/>
        <dbReference type="ChEBI" id="CHEBI:15378"/>
        <dbReference type="ChEBI" id="CHEBI:29950"/>
        <dbReference type="ChEBI" id="CHEBI:57685"/>
        <dbReference type="ChEBI" id="CHEBI:64716"/>
        <dbReference type="ChEBI" id="CHEBI:140658"/>
        <dbReference type="EC" id="2.5.1.145"/>
    </reaction>
</comment>
<comment type="subcellular location">
    <subcellularLocation>
        <location evidence="7">Cell membrane</location>
        <topology evidence="7">Multi-pass membrane protein</topology>
    </subcellularLocation>
</comment>
<evidence type="ECO:0000313" key="9">
    <source>
        <dbReference type="EMBL" id="TDS85812.1"/>
    </source>
</evidence>